<dbReference type="InterPro" id="IPR014782">
    <property type="entry name" value="Peptidase_M1_dom"/>
</dbReference>
<gene>
    <name evidence="4" type="ORF">ACFSUC_17940</name>
</gene>
<feature type="transmembrane region" description="Helical" evidence="2">
    <location>
        <begin position="7"/>
        <end position="29"/>
    </location>
</feature>
<dbReference type="GO" id="GO:0004177">
    <property type="term" value="F:aminopeptidase activity"/>
    <property type="evidence" value="ECO:0007669"/>
    <property type="project" value="UniProtKB-KW"/>
</dbReference>
<keyword evidence="2" id="KW-0812">Transmembrane</keyword>
<evidence type="ECO:0000256" key="1">
    <source>
        <dbReference type="SAM" id="MobiDB-lite"/>
    </source>
</evidence>
<name>A0ABW5RER4_9BACL</name>
<proteinExistence type="predicted"/>
<keyword evidence="4" id="KW-0031">Aminopeptidase</keyword>
<protein>
    <submittedName>
        <fullName evidence="4">M1 family metallopeptidase</fullName>
        <ecNumber evidence="4">3.4.11.-</ecNumber>
    </submittedName>
</protein>
<dbReference type="CDD" id="cd09604">
    <property type="entry name" value="M1_APN_like"/>
    <property type="match status" value="1"/>
</dbReference>
<keyword evidence="2" id="KW-0472">Membrane</keyword>
<reference evidence="5" key="1">
    <citation type="journal article" date="2019" name="Int. J. Syst. Evol. Microbiol.">
        <title>The Global Catalogue of Microorganisms (GCM) 10K type strain sequencing project: providing services to taxonomists for standard genome sequencing and annotation.</title>
        <authorList>
            <consortium name="The Broad Institute Genomics Platform"/>
            <consortium name="The Broad Institute Genome Sequencing Center for Infectious Disease"/>
            <person name="Wu L."/>
            <person name="Ma J."/>
        </authorList>
    </citation>
    <scope>NUCLEOTIDE SEQUENCE [LARGE SCALE GENOMIC DNA]</scope>
    <source>
        <strain evidence="5">KCTC 33676</strain>
    </source>
</reference>
<accession>A0ABW5RER4</accession>
<keyword evidence="4" id="KW-0378">Hydrolase</keyword>
<dbReference type="RefSeq" id="WP_379931021.1">
    <property type="nucleotide sequence ID" value="NZ_JBHUMM010000044.1"/>
</dbReference>
<keyword evidence="4" id="KW-0645">Protease</keyword>
<dbReference type="SUPFAM" id="SSF55486">
    <property type="entry name" value="Metalloproteases ('zincins'), catalytic domain"/>
    <property type="match status" value="1"/>
</dbReference>
<organism evidence="4 5">
    <name type="scientific">Marinicrinis sediminis</name>
    <dbReference type="NCBI Taxonomy" id="1652465"/>
    <lineage>
        <taxon>Bacteria</taxon>
        <taxon>Bacillati</taxon>
        <taxon>Bacillota</taxon>
        <taxon>Bacilli</taxon>
        <taxon>Bacillales</taxon>
        <taxon>Paenibacillaceae</taxon>
    </lineage>
</organism>
<dbReference type="Pfam" id="PF01433">
    <property type="entry name" value="Peptidase_M1"/>
    <property type="match status" value="1"/>
</dbReference>
<keyword evidence="2" id="KW-1133">Transmembrane helix</keyword>
<feature type="region of interest" description="Disordered" evidence="1">
    <location>
        <begin position="40"/>
        <end position="69"/>
    </location>
</feature>
<dbReference type="Gene3D" id="1.10.390.10">
    <property type="entry name" value="Neutral Protease Domain 2"/>
    <property type="match status" value="1"/>
</dbReference>
<dbReference type="EMBL" id="JBHUMM010000044">
    <property type="protein sequence ID" value="MFD2673432.1"/>
    <property type="molecule type" value="Genomic_DNA"/>
</dbReference>
<dbReference type="InterPro" id="IPR034015">
    <property type="entry name" value="M1_LTA4H"/>
</dbReference>
<dbReference type="PANTHER" id="PTHR45726:SF3">
    <property type="entry name" value="LEUKOTRIENE A-4 HYDROLASE"/>
    <property type="match status" value="1"/>
</dbReference>
<sequence>MKTRNSWLYAFMVPAASLILTFAFLTYLFQPPSSQGGPALSVLAPDAGKSPAQSQLTPDAQVKPEKPKPVSLSKRVSEYHIEVKLDEEEKALQGQQTLSWKHPGVEPVKEVYLHMYANAFESEQTTFYRESGGKLRNEEVTDASFGGIQLTSLKENGDEIIHRVQYVQPDDGNPHDHTLLKVRLSDPLKPGEELRLKMSFHVQLPAVYARMGYADDFIMAGQWFPKIAAYETKGTRGRETEGWNLHQYHGNSEFYADFGIYNVKIDVPSQYIVAATGFPASRTQLTAKRKVYHFYADDVHDFAWAASPDFVYVEEPFSAKAIPGVKIKLYLDPAHEHLKDRYLFAAKRALSQYSNWYGTYPYSTLSIVVPPEEGKGAGGMEYPTLITAWGAESDNPGYELERVIVHEIGHQYWYGMVASNEFEEAWLDEAFTSYAEDKVMEQDFDMVPPTPVEALYMTQPAPMQQESWAYDSHRHYAENVYTRGKLILLAIEKDIGAEQMKKVLRTYFQQWKFKHPSTQSFQRILERVTDQDWNPFFEQYVYGSHMSDFRVASIQTHPHPEDTSAYESMVKIERKGGTVKRVSILFHFEDGQDVVKIWDGQEKEGLFSLTSESPLKWVAIDPLYQLPLENKRVNNFMHAEIDNASKTKWTTSASQLYETLLGLLAW</sequence>
<dbReference type="InterPro" id="IPR027268">
    <property type="entry name" value="Peptidase_M4/M1_CTD_sf"/>
</dbReference>
<keyword evidence="5" id="KW-1185">Reference proteome</keyword>
<evidence type="ECO:0000256" key="2">
    <source>
        <dbReference type="SAM" id="Phobius"/>
    </source>
</evidence>
<dbReference type="Proteomes" id="UP001597497">
    <property type="component" value="Unassembled WGS sequence"/>
</dbReference>
<comment type="caution">
    <text evidence="4">The sequence shown here is derived from an EMBL/GenBank/DDBJ whole genome shotgun (WGS) entry which is preliminary data.</text>
</comment>
<evidence type="ECO:0000259" key="3">
    <source>
        <dbReference type="Pfam" id="PF01433"/>
    </source>
</evidence>
<evidence type="ECO:0000313" key="4">
    <source>
        <dbReference type="EMBL" id="MFD2673432.1"/>
    </source>
</evidence>
<dbReference type="PANTHER" id="PTHR45726">
    <property type="entry name" value="LEUKOTRIENE A-4 HYDROLASE"/>
    <property type="match status" value="1"/>
</dbReference>
<feature type="domain" description="Peptidase M1 membrane alanine aminopeptidase" evidence="3">
    <location>
        <begin position="346"/>
        <end position="540"/>
    </location>
</feature>
<dbReference type="EC" id="3.4.11.-" evidence="4"/>
<evidence type="ECO:0000313" key="5">
    <source>
        <dbReference type="Proteomes" id="UP001597497"/>
    </source>
</evidence>